<dbReference type="KEGG" id="cza:CYCME_2316"/>
<protein>
    <submittedName>
        <fullName evidence="1">Uncharacterized protein</fullName>
    </submittedName>
</protein>
<organism evidence="1 2">
    <name type="scientific">Cycloclasticus zancles 78-ME</name>
    <dbReference type="NCBI Taxonomy" id="1198232"/>
    <lineage>
        <taxon>Bacteria</taxon>
        <taxon>Pseudomonadati</taxon>
        <taxon>Pseudomonadota</taxon>
        <taxon>Gammaproteobacteria</taxon>
        <taxon>Thiotrichales</taxon>
        <taxon>Piscirickettsiaceae</taxon>
        <taxon>Cycloclasticus</taxon>
    </lineage>
</organism>
<evidence type="ECO:0000313" key="2">
    <source>
        <dbReference type="Proteomes" id="UP000015380"/>
    </source>
</evidence>
<dbReference type="EMBL" id="CP005996">
    <property type="protein sequence ID" value="AGS40628.1"/>
    <property type="molecule type" value="Genomic_DNA"/>
</dbReference>
<accession>S5U044</accession>
<reference evidence="1 2" key="1">
    <citation type="submission" date="2013-05" db="EMBL/GenBank/DDBJ databases">
        <title>Between feast and famine: a lifestyle of most important marine PAH-degrading bacterium Cycloclasticus sp. 7ME.</title>
        <authorList>
            <person name="Yakimov M.M."/>
            <person name="Messina E."/>
            <person name="Genovese M."/>
            <person name="Denaro R."/>
            <person name="Crisafi F."/>
            <person name="Russo D."/>
            <person name="Cappello S."/>
            <person name="Santisi S."/>
            <person name="Smedile F."/>
            <person name="Golyshina O.V."/>
            <person name="Tran H."/>
            <person name="Pieper D.H."/>
            <person name="Golyshin P.N."/>
            <person name="Giuliano L."/>
        </authorList>
    </citation>
    <scope>NUCLEOTIDE SEQUENCE [LARGE SCALE GENOMIC DNA]</scope>
    <source>
        <strain evidence="1 2">78-ME</strain>
    </source>
</reference>
<sequence length="39" mass="4549">MGFHNTYDQPNTLVIAATPRFLYIRLRDKETCPAHLVVF</sequence>
<dbReference type="Proteomes" id="UP000015380">
    <property type="component" value="Chromosome"/>
</dbReference>
<gene>
    <name evidence="1" type="ORF">CYCME_2316</name>
</gene>
<dbReference type="AlphaFoldDB" id="S5U044"/>
<dbReference type="PATRIC" id="fig|1198232.3.peg.2284"/>
<proteinExistence type="predicted"/>
<reference evidence="2" key="2">
    <citation type="journal article" date="2016" name="Environ. Microbiol. Rep.">
        <title>Analysis of defence systems and a conjugative IncP-1 plasmid in the marine polyaromatic hydrocarbons-degrading bacterium Cycloclasticus sp. 78-ME.</title>
        <authorList>
            <person name="Yakimov M.M."/>
            <person name="Crisafi F."/>
            <person name="Messina E."/>
            <person name="Smedile F."/>
            <person name="Lopatina A."/>
            <person name="Denaro R."/>
            <person name="Pieper D.H."/>
            <person name="Golyshin P.N."/>
            <person name="Giuliano L."/>
        </authorList>
    </citation>
    <scope>NUCLEOTIDE SEQUENCE [LARGE SCALE GENOMIC DNA]</scope>
    <source>
        <strain evidence="2">78-ME</strain>
    </source>
</reference>
<dbReference type="HOGENOM" id="CLU_3308376_0_0_6"/>
<evidence type="ECO:0000313" key="1">
    <source>
        <dbReference type="EMBL" id="AGS40628.1"/>
    </source>
</evidence>
<name>S5U044_9GAMM</name>
<keyword evidence="2" id="KW-1185">Reference proteome</keyword>